<evidence type="ECO:0000256" key="5">
    <source>
        <dbReference type="ARBA" id="ARBA00022989"/>
    </source>
</evidence>
<dbReference type="RefSeq" id="WP_326070716.1">
    <property type="nucleotide sequence ID" value="NZ_JARLKY010000009.1"/>
</dbReference>
<dbReference type="SUPFAM" id="SSF161098">
    <property type="entry name" value="MetI-like"/>
    <property type="match status" value="1"/>
</dbReference>
<dbReference type="PANTHER" id="PTHR30193:SF37">
    <property type="entry name" value="INNER MEMBRANE ABC TRANSPORTER PERMEASE PROTEIN YCJO"/>
    <property type="match status" value="1"/>
</dbReference>
<organism evidence="9 10">
    <name type="scientific">Paenibacillus alba</name>
    <dbReference type="NCBI Taxonomy" id="1197127"/>
    <lineage>
        <taxon>Bacteria</taxon>
        <taxon>Bacillati</taxon>
        <taxon>Bacillota</taxon>
        <taxon>Bacilli</taxon>
        <taxon>Bacillales</taxon>
        <taxon>Paenibacillaceae</taxon>
        <taxon>Paenibacillus</taxon>
    </lineage>
</organism>
<evidence type="ECO:0000313" key="9">
    <source>
        <dbReference type="EMBL" id="MEC0226327.1"/>
    </source>
</evidence>
<dbReference type="InterPro" id="IPR035906">
    <property type="entry name" value="MetI-like_sf"/>
</dbReference>
<dbReference type="Gene3D" id="1.10.3720.10">
    <property type="entry name" value="MetI-like"/>
    <property type="match status" value="1"/>
</dbReference>
<feature type="transmembrane region" description="Helical" evidence="7">
    <location>
        <begin position="153"/>
        <end position="176"/>
    </location>
</feature>
<dbReference type="InterPro" id="IPR000515">
    <property type="entry name" value="MetI-like"/>
</dbReference>
<dbReference type="CDD" id="cd06261">
    <property type="entry name" value="TM_PBP2"/>
    <property type="match status" value="1"/>
</dbReference>
<dbReference type="PROSITE" id="PS50928">
    <property type="entry name" value="ABC_TM1"/>
    <property type="match status" value="1"/>
</dbReference>
<gene>
    <name evidence="9" type="ORF">P4I72_04270</name>
</gene>
<accession>A0ABU6FWS4</accession>
<keyword evidence="5 7" id="KW-1133">Transmembrane helix</keyword>
<feature type="domain" description="ABC transmembrane type-1" evidence="8">
    <location>
        <begin position="67"/>
        <end position="282"/>
    </location>
</feature>
<feature type="transmembrane region" description="Helical" evidence="7">
    <location>
        <begin position="261"/>
        <end position="281"/>
    </location>
</feature>
<evidence type="ECO:0000256" key="7">
    <source>
        <dbReference type="SAM" id="Phobius"/>
    </source>
</evidence>
<name>A0ABU6FWS4_9BACL</name>
<evidence type="ECO:0000256" key="1">
    <source>
        <dbReference type="ARBA" id="ARBA00004651"/>
    </source>
</evidence>
<keyword evidence="2" id="KW-0813">Transport</keyword>
<evidence type="ECO:0000256" key="3">
    <source>
        <dbReference type="ARBA" id="ARBA00022475"/>
    </source>
</evidence>
<reference evidence="9 10" key="1">
    <citation type="submission" date="2023-03" db="EMBL/GenBank/DDBJ databases">
        <title>Bacillus Genome Sequencing.</title>
        <authorList>
            <person name="Dunlap C."/>
        </authorList>
    </citation>
    <scope>NUCLEOTIDE SEQUENCE [LARGE SCALE GENOMIC DNA]</scope>
    <source>
        <strain evidence="9 10">BD-533</strain>
    </source>
</reference>
<dbReference type="Proteomes" id="UP001338137">
    <property type="component" value="Unassembled WGS sequence"/>
</dbReference>
<sequence length="292" mass="32980">MLNKAFRLNAGPVLRYMVPILIVYIFIVIVPLVISLYYSVMNFNNTKFVGLDNYVHLAKDHDFWLSYRNNMVIVLFCVLGQVGIAFFLSALLNSKFLLIRNIHRIAIFLPVVLAPVVTGYIWSMIYNYRFGLLNWLLKLVGYAPVTWLDKPSIVLYAVSVPLIWQFIGLYMIIFLAGMQNISKDIFESAEIDGANWLQRTFLITLPLMKNTIRVALIFCVSGTMKVFDHIYVMTGGGPGTSSMVMAQYAYNNAFTMAKINYGSAISIGMLILSGCTLLVMFKLMDGGKKHAD</sequence>
<feature type="transmembrane region" description="Helical" evidence="7">
    <location>
        <begin position="21"/>
        <end position="40"/>
    </location>
</feature>
<evidence type="ECO:0000313" key="10">
    <source>
        <dbReference type="Proteomes" id="UP001338137"/>
    </source>
</evidence>
<dbReference type="PANTHER" id="PTHR30193">
    <property type="entry name" value="ABC TRANSPORTER PERMEASE PROTEIN"/>
    <property type="match status" value="1"/>
</dbReference>
<feature type="transmembrane region" description="Helical" evidence="7">
    <location>
        <begin position="71"/>
        <end position="93"/>
    </location>
</feature>
<evidence type="ECO:0000256" key="2">
    <source>
        <dbReference type="ARBA" id="ARBA00022448"/>
    </source>
</evidence>
<keyword evidence="4 7" id="KW-0812">Transmembrane</keyword>
<keyword evidence="6 7" id="KW-0472">Membrane</keyword>
<feature type="transmembrane region" description="Helical" evidence="7">
    <location>
        <begin position="105"/>
        <end position="125"/>
    </location>
</feature>
<keyword evidence="3" id="KW-1003">Cell membrane</keyword>
<keyword evidence="10" id="KW-1185">Reference proteome</keyword>
<dbReference type="EMBL" id="JARLKY010000009">
    <property type="protein sequence ID" value="MEC0226327.1"/>
    <property type="molecule type" value="Genomic_DNA"/>
</dbReference>
<evidence type="ECO:0000256" key="4">
    <source>
        <dbReference type="ARBA" id="ARBA00022692"/>
    </source>
</evidence>
<dbReference type="InterPro" id="IPR051393">
    <property type="entry name" value="ABC_transporter_permease"/>
</dbReference>
<evidence type="ECO:0000259" key="8">
    <source>
        <dbReference type="PROSITE" id="PS50928"/>
    </source>
</evidence>
<proteinExistence type="predicted"/>
<comment type="caution">
    <text evidence="9">The sequence shown here is derived from an EMBL/GenBank/DDBJ whole genome shotgun (WGS) entry which is preliminary data.</text>
</comment>
<protein>
    <submittedName>
        <fullName evidence="9">Sugar ABC transporter permease</fullName>
    </submittedName>
</protein>
<comment type="subcellular location">
    <subcellularLocation>
        <location evidence="1">Cell membrane</location>
        <topology evidence="1">Multi-pass membrane protein</topology>
    </subcellularLocation>
</comment>
<evidence type="ECO:0000256" key="6">
    <source>
        <dbReference type="ARBA" id="ARBA00023136"/>
    </source>
</evidence>